<keyword evidence="1" id="KW-1133">Transmembrane helix</keyword>
<keyword evidence="1" id="KW-0472">Membrane</keyword>
<proteinExistence type="predicted"/>
<dbReference type="AlphaFoldDB" id="A0A1M5JL72"/>
<dbReference type="Proteomes" id="UP000184108">
    <property type="component" value="Unassembled WGS sequence"/>
</dbReference>
<protein>
    <submittedName>
        <fullName evidence="2">Uncharacterized protein</fullName>
    </submittedName>
</protein>
<organism evidence="2 3">
    <name type="scientific">Chryseobacterium vrystaatense</name>
    <dbReference type="NCBI Taxonomy" id="307480"/>
    <lineage>
        <taxon>Bacteria</taxon>
        <taxon>Pseudomonadati</taxon>
        <taxon>Bacteroidota</taxon>
        <taxon>Flavobacteriia</taxon>
        <taxon>Flavobacteriales</taxon>
        <taxon>Weeksellaceae</taxon>
        <taxon>Chryseobacterium group</taxon>
        <taxon>Chryseobacterium</taxon>
    </lineage>
</organism>
<sequence>MFNKLNLIILIGLKNREVYQKGKSSKRESLQFRIMKKSIVTIFFLLVVIFVLSMMVFPYISNFVGWNGYQVWKNRSKTESIKESKRRKVFVRELNYKIIDSGDSKGFYFKPYLERGYKVSNKSINDTRIIKDTRYPYNISFDRNLKNAIAIYYKKEDEKKLDSFDGYWGYLKQPYIKDTLHLKIDGENNYHGIIKIW</sequence>
<keyword evidence="1" id="KW-0812">Transmembrane</keyword>
<accession>A0A1M5JL72</accession>
<feature type="transmembrane region" description="Helical" evidence="1">
    <location>
        <begin position="39"/>
        <end position="60"/>
    </location>
</feature>
<dbReference type="EMBL" id="FQVE01000005">
    <property type="protein sequence ID" value="SHG41327.1"/>
    <property type="molecule type" value="Genomic_DNA"/>
</dbReference>
<evidence type="ECO:0000313" key="3">
    <source>
        <dbReference type="Proteomes" id="UP000184108"/>
    </source>
</evidence>
<name>A0A1M5JL72_9FLAO</name>
<gene>
    <name evidence="2" type="ORF">SAMN02787073_4240</name>
</gene>
<reference evidence="3" key="1">
    <citation type="submission" date="2016-11" db="EMBL/GenBank/DDBJ databases">
        <authorList>
            <person name="Varghese N."/>
            <person name="Submissions S."/>
        </authorList>
    </citation>
    <scope>NUCLEOTIDE SEQUENCE [LARGE SCALE GENOMIC DNA]</scope>
    <source>
        <strain evidence="3">YR203</strain>
    </source>
</reference>
<evidence type="ECO:0000313" key="2">
    <source>
        <dbReference type="EMBL" id="SHG41327.1"/>
    </source>
</evidence>
<evidence type="ECO:0000256" key="1">
    <source>
        <dbReference type="SAM" id="Phobius"/>
    </source>
</evidence>